<evidence type="ECO:0000313" key="7">
    <source>
        <dbReference type="Proteomes" id="UP000260665"/>
    </source>
</evidence>
<evidence type="ECO:0000256" key="5">
    <source>
        <dbReference type="ARBA" id="ARBA00023014"/>
    </source>
</evidence>
<dbReference type="Proteomes" id="UP000260665">
    <property type="component" value="Unassembled WGS sequence"/>
</dbReference>
<accession>A0A3E1RG09</accession>
<dbReference type="InterPro" id="IPR036188">
    <property type="entry name" value="FAD/NAD-bd_sf"/>
</dbReference>
<dbReference type="PANTHER" id="PTHR43498">
    <property type="entry name" value="FERREDOXIN:COB-COM HETERODISULFIDE REDUCTASE SUBUNIT A"/>
    <property type="match status" value="1"/>
</dbReference>
<dbReference type="PANTHER" id="PTHR43498:SF1">
    <property type="entry name" value="COB--COM HETERODISULFIDE REDUCTASE IRON-SULFUR SUBUNIT A"/>
    <property type="match status" value="1"/>
</dbReference>
<dbReference type="InterPro" id="IPR039650">
    <property type="entry name" value="HdrA-like"/>
</dbReference>
<dbReference type="GO" id="GO:0016491">
    <property type="term" value="F:oxidoreductase activity"/>
    <property type="evidence" value="ECO:0007669"/>
    <property type="project" value="UniProtKB-KW"/>
</dbReference>
<keyword evidence="2" id="KW-0479">Metal-binding</keyword>
<name>A0A3E1RG09_9BURK</name>
<evidence type="ECO:0000256" key="2">
    <source>
        <dbReference type="ARBA" id="ARBA00022723"/>
    </source>
</evidence>
<reference evidence="6 7" key="1">
    <citation type="submission" date="2018-05" db="EMBL/GenBank/DDBJ databases">
        <title>Rhodoferax soyangensis sp.nov., isolated from an oligotrophic freshwater lake.</title>
        <authorList>
            <person name="Park M."/>
        </authorList>
    </citation>
    <scope>NUCLEOTIDE SEQUENCE [LARGE SCALE GENOMIC DNA]</scope>
    <source>
        <strain evidence="6 7">IMCC26218</strain>
    </source>
</reference>
<evidence type="ECO:0000256" key="4">
    <source>
        <dbReference type="ARBA" id="ARBA00023004"/>
    </source>
</evidence>
<dbReference type="AlphaFoldDB" id="A0A3E1RG09"/>
<dbReference type="EMBL" id="QFZK01000002">
    <property type="protein sequence ID" value="RFO98308.1"/>
    <property type="molecule type" value="Genomic_DNA"/>
</dbReference>
<dbReference type="OrthoDB" id="9777740at2"/>
<gene>
    <name evidence="6" type="ORF">DIC66_05050</name>
</gene>
<dbReference type="Gene3D" id="3.50.50.60">
    <property type="entry name" value="FAD/NAD(P)-binding domain"/>
    <property type="match status" value="1"/>
</dbReference>
<keyword evidence="3" id="KW-0560">Oxidoreductase</keyword>
<protein>
    <submittedName>
        <fullName evidence="6">Pyridine nucleotide-disulfide oxidoreductase</fullName>
    </submittedName>
</protein>
<comment type="caution">
    <text evidence="6">The sequence shown here is derived from an EMBL/GenBank/DDBJ whole genome shotgun (WGS) entry which is preliminary data.</text>
</comment>
<keyword evidence="5" id="KW-0411">Iron-sulfur</keyword>
<keyword evidence="7" id="KW-1185">Reference proteome</keyword>
<keyword evidence="4" id="KW-0408">Iron</keyword>
<evidence type="ECO:0000313" key="6">
    <source>
        <dbReference type="EMBL" id="RFO98308.1"/>
    </source>
</evidence>
<organism evidence="6 7">
    <name type="scientific">Rhodoferax lacus</name>
    <dbReference type="NCBI Taxonomy" id="2184758"/>
    <lineage>
        <taxon>Bacteria</taxon>
        <taxon>Pseudomonadati</taxon>
        <taxon>Pseudomonadota</taxon>
        <taxon>Betaproteobacteria</taxon>
        <taxon>Burkholderiales</taxon>
        <taxon>Comamonadaceae</taxon>
        <taxon>Rhodoferax</taxon>
    </lineage>
</organism>
<dbReference type="GO" id="GO:0051539">
    <property type="term" value="F:4 iron, 4 sulfur cluster binding"/>
    <property type="evidence" value="ECO:0007669"/>
    <property type="project" value="UniProtKB-KW"/>
</dbReference>
<dbReference type="Pfam" id="PF12831">
    <property type="entry name" value="FAD_oxidored"/>
    <property type="match status" value="1"/>
</dbReference>
<dbReference type="GO" id="GO:0046872">
    <property type="term" value="F:metal ion binding"/>
    <property type="evidence" value="ECO:0007669"/>
    <property type="project" value="UniProtKB-KW"/>
</dbReference>
<proteinExistence type="predicted"/>
<evidence type="ECO:0000256" key="1">
    <source>
        <dbReference type="ARBA" id="ARBA00022485"/>
    </source>
</evidence>
<evidence type="ECO:0000256" key="3">
    <source>
        <dbReference type="ARBA" id="ARBA00023002"/>
    </source>
</evidence>
<keyword evidence="1" id="KW-0004">4Fe-4S</keyword>
<sequence>MLSRWSGQRLTFTRKTTEEGEVLQHTPPAPGELDADKGVYIEAPKALPILAECEVLVVGAGPAGLSAALAARRAGADVVLLERFGCFGGAITTVGMETLSWYRYEGTIESEGIGIEMERRAAAMGGTVKWPYNDSECLDADFFKVVADHLVRESGIRPILHCYAVDVIFEEGSKRLKGIITESKSGRQVVLAQRIIDCTGDADIAHLSGASYRKTPKDKMLGMTTVFNASGVDKERFLEYTEAQPATYADWSRTWQQQTTGKEEALRSPYLDKEFDTARALGVIPQDSTNLGGSWSSLTEAGEANNLNLVHMYGFDPTDVNDLTRAEMQGRGEALQALLALKAVVPGFEKAKLRNFAMTLGVRDSRKIIGRTNLTGDDVRNQATFSDSIGIFPEFIDGYAVLILPSTGRYFEVPYGCMVPLEVDNLLVAGRCVAGDMVSHAAMRNMMACTVTGQGAGVAAAVSIRQKQSTAEVDMAAVQAELERQGVRLH</sequence>
<dbReference type="SUPFAM" id="SSF51905">
    <property type="entry name" value="FAD/NAD(P)-binding domain"/>
    <property type="match status" value="1"/>
</dbReference>